<evidence type="ECO:0000313" key="3">
    <source>
        <dbReference type="Proteomes" id="UP001143463"/>
    </source>
</evidence>
<evidence type="ECO:0000313" key="2">
    <source>
        <dbReference type="EMBL" id="GLL15481.1"/>
    </source>
</evidence>
<feature type="compositionally biased region" description="Basic and acidic residues" evidence="1">
    <location>
        <begin position="1"/>
        <end position="11"/>
    </location>
</feature>
<accession>A0A9W6P0E2</accession>
<dbReference type="Proteomes" id="UP001143463">
    <property type="component" value="Unassembled WGS sequence"/>
</dbReference>
<evidence type="ECO:0000256" key="1">
    <source>
        <dbReference type="SAM" id="MobiDB-lite"/>
    </source>
</evidence>
<reference evidence="2" key="1">
    <citation type="journal article" date="2014" name="Int. J. Syst. Evol. Microbiol.">
        <title>Complete genome sequence of Corynebacterium casei LMG S-19264T (=DSM 44701T), isolated from a smear-ripened cheese.</title>
        <authorList>
            <consortium name="US DOE Joint Genome Institute (JGI-PGF)"/>
            <person name="Walter F."/>
            <person name="Albersmeier A."/>
            <person name="Kalinowski J."/>
            <person name="Ruckert C."/>
        </authorList>
    </citation>
    <scope>NUCLEOTIDE SEQUENCE</scope>
    <source>
        <strain evidence="2">VKM Ac-1069</strain>
    </source>
</reference>
<keyword evidence="3" id="KW-1185">Reference proteome</keyword>
<comment type="caution">
    <text evidence="2">The sequence shown here is derived from an EMBL/GenBank/DDBJ whole genome shotgun (WGS) entry which is preliminary data.</text>
</comment>
<sequence>MVLPAHEEPRGAIRAAGLLRPGPGSRAPHEVRARPRGYVPPVRTIRRPEVTAMATGETGFSDVMYDLVSVQYHALKAGHDYGQYVRDARNAGYDDVASFFEEVMTEDSRRAARCHEFLRELSAKEDTGSTA</sequence>
<organism evidence="2 3">
    <name type="scientific">Pseudonocardia halophobica</name>
    <dbReference type="NCBI Taxonomy" id="29401"/>
    <lineage>
        <taxon>Bacteria</taxon>
        <taxon>Bacillati</taxon>
        <taxon>Actinomycetota</taxon>
        <taxon>Actinomycetes</taxon>
        <taxon>Pseudonocardiales</taxon>
        <taxon>Pseudonocardiaceae</taxon>
        <taxon>Pseudonocardia</taxon>
    </lineage>
</organism>
<proteinExistence type="predicted"/>
<evidence type="ECO:0008006" key="4">
    <source>
        <dbReference type="Google" id="ProtNLM"/>
    </source>
</evidence>
<dbReference type="EMBL" id="BSFQ01000048">
    <property type="protein sequence ID" value="GLL15481.1"/>
    <property type="molecule type" value="Genomic_DNA"/>
</dbReference>
<reference evidence="2" key="2">
    <citation type="submission" date="2023-01" db="EMBL/GenBank/DDBJ databases">
        <authorList>
            <person name="Sun Q."/>
            <person name="Evtushenko L."/>
        </authorList>
    </citation>
    <scope>NUCLEOTIDE SEQUENCE</scope>
    <source>
        <strain evidence="2">VKM Ac-1069</strain>
    </source>
</reference>
<name>A0A9W6P0E2_9PSEU</name>
<feature type="region of interest" description="Disordered" evidence="1">
    <location>
        <begin position="1"/>
        <end position="32"/>
    </location>
</feature>
<dbReference type="AlphaFoldDB" id="A0A9W6P0E2"/>
<protein>
    <recommendedName>
        <fullName evidence="4">Acyl carrier protein</fullName>
    </recommendedName>
</protein>
<gene>
    <name evidence="2" type="ORF">GCM10017577_66320</name>
</gene>